<evidence type="ECO:0000256" key="3">
    <source>
        <dbReference type="SAM" id="SignalP"/>
    </source>
</evidence>
<dbReference type="EMBL" id="JAYFSI010000017">
    <property type="protein sequence ID" value="MEA5366831.1"/>
    <property type="molecule type" value="Genomic_DNA"/>
</dbReference>
<dbReference type="InterPro" id="IPR052158">
    <property type="entry name" value="INH-QAR"/>
</dbReference>
<evidence type="ECO:0000259" key="4">
    <source>
        <dbReference type="Pfam" id="PF01965"/>
    </source>
</evidence>
<evidence type="ECO:0000313" key="6">
    <source>
        <dbReference type="Proteomes" id="UP001304298"/>
    </source>
</evidence>
<dbReference type="InterPro" id="IPR020550">
    <property type="entry name" value="Inositol_monophosphatase_CS"/>
</dbReference>
<comment type="catalytic activity">
    <reaction evidence="1">
        <text>a myo-inositol phosphate + H2O = myo-inositol + phosphate</text>
        <dbReference type="Rhea" id="RHEA:24056"/>
        <dbReference type="ChEBI" id="CHEBI:15377"/>
        <dbReference type="ChEBI" id="CHEBI:17268"/>
        <dbReference type="ChEBI" id="CHEBI:43474"/>
        <dbReference type="ChEBI" id="CHEBI:84139"/>
        <dbReference type="EC" id="3.1.3.25"/>
    </reaction>
</comment>
<dbReference type="EC" id="3.1.3.25" evidence="2"/>
<dbReference type="SUPFAM" id="SSF52317">
    <property type="entry name" value="Class I glutamine amidotransferase-like"/>
    <property type="match status" value="1"/>
</dbReference>
<organism evidence="5 6">
    <name type="scientific">Amycolatopsis heterodermiae</name>
    <dbReference type="NCBI Taxonomy" id="3110235"/>
    <lineage>
        <taxon>Bacteria</taxon>
        <taxon>Bacillati</taxon>
        <taxon>Actinomycetota</taxon>
        <taxon>Actinomycetes</taxon>
        <taxon>Pseudonocardiales</taxon>
        <taxon>Pseudonocardiaceae</taxon>
        <taxon>Amycolatopsis</taxon>
    </lineage>
</organism>
<dbReference type="PROSITE" id="PS00630">
    <property type="entry name" value="IMP_2"/>
    <property type="match status" value="1"/>
</dbReference>
<dbReference type="Gene3D" id="3.40.50.880">
    <property type="match status" value="1"/>
</dbReference>
<proteinExistence type="predicted"/>
<dbReference type="PROSITE" id="PS51318">
    <property type="entry name" value="TAT"/>
    <property type="match status" value="1"/>
</dbReference>
<evidence type="ECO:0000313" key="5">
    <source>
        <dbReference type="EMBL" id="MEA5366831.1"/>
    </source>
</evidence>
<sequence length="237" mass="23542">MERRDFLRVSAASTGAAALGGLASAGTASAAPARSGPLAVQILLYDGVEEQDVVGPVAVFGHAGHAGGQVRLSLVKPGGPGEVAGTFGTKIAVPGAWDPAAGDVLVVPGGGYAAKDGPGVNALIKQPGVLRGLVRARQSGVLVAGVCTGVMALAAAGLTRGRPCTTHHLAKADLAAQGGQVVDARVVDDGDLVTAGGVTSGLDLALWLVTRYLGAAVAVGVESVLEYEQRGAVWRRS</sequence>
<dbReference type="Pfam" id="PF01965">
    <property type="entry name" value="DJ-1_PfpI"/>
    <property type="match status" value="1"/>
</dbReference>
<feature type="signal peptide" evidence="3">
    <location>
        <begin position="1"/>
        <end position="30"/>
    </location>
</feature>
<protein>
    <recommendedName>
        <fullName evidence="2">inositol-phosphate phosphatase</fullName>
        <ecNumber evidence="2">3.1.3.25</ecNumber>
    </recommendedName>
</protein>
<dbReference type="InterPro" id="IPR029062">
    <property type="entry name" value="Class_I_gatase-like"/>
</dbReference>
<evidence type="ECO:0000256" key="2">
    <source>
        <dbReference type="ARBA" id="ARBA00013106"/>
    </source>
</evidence>
<gene>
    <name evidence="5" type="ORF">VA596_45375</name>
</gene>
<keyword evidence="6" id="KW-1185">Reference proteome</keyword>
<reference evidence="5 6" key="1">
    <citation type="submission" date="2023-12" db="EMBL/GenBank/DDBJ databases">
        <title>Amycolatopsis sp. V23-08.</title>
        <authorList>
            <person name="Somphong A."/>
        </authorList>
    </citation>
    <scope>NUCLEOTIDE SEQUENCE [LARGE SCALE GENOMIC DNA]</scope>
    <source>
        <strain evidence="5 6">V23-08</strain>
    </source>
</reference>
<feature type="chain" id="PRO_5047298689" description="inositol-phosphate phosphatase" evidence="3">
    <location>
        <begin position="31"/>
        <end position="237"/>
    </location>
</feature>
<evidence type="ECO:0000256" key="1">
    <source>
        <dbReference type="ARBA" id="ARBA00001033"/>
    </source>
</evidence>
<dbReference type="Proteomes" id="UP001304298">
    <property type="component" value="Unassembled WGS sequence"/>
</dbReference>
<feature type="domain" description="DJ-1/PfpI" evidence="4">
    <location>
        <begin position="40"/>
        <end position="209"/>
    </location>
</feature>
<dbReference type="RefSeq" id="WP_323336350.1">
    <property type="nucleotide sequence ID" value="NZ_JAYFSI010000017.1"/>
</dbReference>
<dbReference type="InterPro" id="IPR006311">
    <property type="entry name" value="TAT_signal"/>
</dbReference>
<dbReference type="PANTHER" id="PTHR43130:SF2">
    <property type="entry name" value="DJ-1_PFPI DOMAIN-CONTAINING PROTEIN"/>
    <property type="match status" value="1"/>
</dbReference>
<name>A0ABU5RP07_9PSEU</name>
<keyword evidence="3" id="KW-0732">Signal</keyword>
<accession>A0ABU5RP07</accession>
<dbReference type="InterPro" id="IPR002818">
    <property type="entry name" value="DJ-1/PfpI"/>
</dbReference>
<comment type="caution">
    <text evidence="5">The sequence shown here is derived from an EMBL/GenBank/DDBJ whole genome shotgun (WGS) entry which is preliminary data.</text>
</comment>
<dbReference type="PANTHER" id="PTHR43130">
    <property type="entry name" value="ARAC-FAMILY TRANSCRIPTIONAL REGULATOR"/>
    <property type="match status" value="1"/>
</dbReference>